<evidence type="ECO:0000313" key="8">
    <source>
        <dbReference type="Proteomes" id="UP000215914"/>
    </source>
</evidence>
<accession>A0A9K3HTW1</accession>
<comment type="subcellular location">
    <subcellularLocation>
        <location evidence="1">Nucleus</location>
    </subcellularLocation>
</comment>
<dbReference type="SUPFAM" id="SSF101936">
    <property type="entry name" value="DNA-binding pseudobarrel domain"/>
    <property type="match status" value="1"/>
</dbReference>
<reference evidence="7" key="1">
    <citation type="journal article" date="2017" name="Nature">
        <title>The sunflower genome provides insights into oil metabolism, flowering and Asterid evolution.</title>
        <authorList>
            <person name="Badouin H."/>
            <person name="Gouzy J."/>
            <person name="Grassa C.J."/>
            <person name="Murat F."/>
            <person name="Staton S.E."/>
            <person name="Cottret L."/>
            <person name="Lelandais-Briere C."/>
            <person name="Owens G.L."/>
            <person name="Carrere S."/>
            <person name="Mayjonade B."/>
            <person name="Legrand L."/>
            <person name="Gill N."/>
            <person name="Kane N.C."/>
            <person name="Bowers J.E."/>
            <person name="Hubner S."/>
            <person name="Bellec A."/>
            <person name="Berard A."/>
            <person name="Berges H."/>
            <person name="Blanchet N."/>
            <person name="Boniface M.C."/>
            <person name="Brunel D."/>
            <person name="Catrice O."/>
            <person name="Chaidir N."/>
            <person name="Claudel C."/>
            <person name="Donnadieu C."/>
            <person name="Faraut T."/>
            <person name="Fievet G."/>
            <person name="Helmstetter N."/>
            <person name="King M."/>
            <person name="Knapp S.J."/>
            <person name="Lai Z."/>
            <person name="Le Paslier M.C."/>
            <person name="Lippi Y."/>
            <person name="Lorenzon L."/>
            <person name="Mandel J.R."/>
            <person name="Marage G."/>
            <person name="Marchand G."/>
            <person name="Marquand E."/>
            <person name="Bret-Mestries E."/>
            <person name="Morien E."/>
            <person name="Nambeesan S."/>
            <person name="Nguyen T."/>
            <person name="Pegot-Espagnet P."/>
            <person name="Pouilly N."/>
            <person name="Raftis F."/>
            <person name="Sallet E."/>
            <person name="Schiex T."/>
            <person name="Thomas J."/>
            <person name="Vandecasteele C."/>
            <person name="Vares D."/>
            <person name="Vear F."/>
            <person name="Vautrin S."/>
            <person name="Crespi M."/>
            <person name="Mangin B."/>
            <person name="Burke J.M."/>
            <person name="Salse J."/>
            <person name="Munos S."/>
            <person name="Vincourt P."/>
            <person name="Rieseberg L.H."/>
            <person name="Langlade N.B."/>
        </authorList>
    </citation>
    <scope>NUCLEOTIDE SEQUENCE</scope>
    <source>
        <tissue evidence="7">Leaves</tissue>
    </source>
</reference>
<evidence type="ECO:0000256" key="5">
    <source>
        <dbReference type="ARBA" id="ARBA00023242"/>
    </source>
</evidence>
<keyword evidence="5" id="KW-0539">Nucleus</keyword>
<evidence type="ECO:0000256" key="6">
    <source>
        <dbReference type="SAM" id="MobiDB-lite"/>
    </source>
</evidence>
<dbReference type="AlphaFoldDB" id="A0A9K3HTW1"/>
<dbReference type="GO" id="GO:0005634">
    <property type="term" value="C:nucleus"/>
    <property type="evidence" value="ECO:0007669"/>
    <property type="project" value="UniProtKB-SubCell"/>
</dbReference>
<dbReference type="Proteomes" id="UP000215914">
    <property type="component" value="Unassembled WGS sequence"/>
</dbReference>
<protein>
    <submittedName>
        <fullName evidence="7">Transcription factor B3-Domain family</fullName>
    </submittedName>
</protein>
<dbReference type="GO" id="GO:0003677">
    <property type="term" value="F:DNA binding"/>
    <property type="evidence" value="ECO:0007669"/>
    <property type="project" value="UniProtKB-KW"/>
</dbReference>
<comment type="caution">
    <text evidence="7">The sequence shown here is derived from an EMBL/GenBank/DDBJ whole genome shotgun (WGS) entry which is preliminary data.</text>
</comment>
<name>A0A9K3HTW1_HELAN</name>
<feature type="compositionally biased region" description="Acidic residues" evidence="6">
    <location>
        <begin position="148"/>
        <end position="158"/>
    </location>
</feature>
<organism evidence="7 8">
    <name type="scientific">Helianthus annuus</name>
    <name type="common">Common sunflower</name>
    <dbReference type="NCBI Taxonomy" id="4232"/>
    <lineage>
        <taxon>Eukaryota</taxon>
        <taxon>Viridiplantae</taxon>
        <taxon>Streptophyta</taxon>
        <taxon>Embryophyta</taxon>
        <taxon>Tracheophyta</taxon>
        <taxon>Spermatophyta</taxon>
        <taxon>Magnoliopsida</taxon>
        <taxon>eudicotyledons</taxon>
        <taxon>Gunneridae</taxon>
        <taxon>Pentapetalae</taxon>
        <taxon>asterids</taxon>
        <taxon>campanulids</taxon>
        <taxon>Asterales</taxon>
        <taxon>Asteraceae</taxon>
        <taxon>Asteroideae</taxon>
        <taxon>Heliantheae alliance</taxon>
        <taxon>Heliantheae</taxon>
        <taxon>Helianthus</taxon>
    </lineage>
</organism>
<sequence length="283" mass="32588">MFTSISFERKFGCMNSFSHSFTDVCKDVLLIPKELVDVSIGVGKLKETFKIYVNQWDSFDVLLQRDPLRNCYFINDGWETVVHYMGMQTGIVLVLRYTADYIFLLTAFDLNGCEIVAPKSNDSPIDDTSSPNLEVPQITEDLQHQSDVEESNDTDSDSDYVVSNESSDDIDDADFDATVSDYEADTDGYPLQIVWYCSKHFRLNVKVASLSRIHRTLKMTVENLNGVDTVIDFRQEKHGKGFRYAACQFTKKFTKPNGIYRNMRCKFVYSEEKGKLILKKFYR</sequence>
<keyword evidence="4" id="KW-0804">Transcription</keyword>
<evidence type="ECO:0000256" key="2">
    <source>
        <dbReference type="ARBA" id="ARBA00023015"/>
    </source>
</evidence>
<evidence type="ECO:0000256" key="4">
    <source>
        <dbReference type="ARBA" id="ARBA00023163"/>
    </source>
</evidence>
<feature type="region of interest" description="Disordered" evidence="6">
    <location>
        <begin position="143"/>
        <end position="173"/>
    </location>
</feature>
<evidence type="ECO:0000256" key="1">
    <source>
        <dbReference type="ARBA" id="ARBA00004123"/>
    </source>
</evidence>
<evidence type="ECO:0000256" key="3">
    <source>
        <dbReference type="ARBA" id="ARBA00023125"/>
    </source>
</evidence>
<dbReference type="Gramene" id="mRNA:HanXRQr2_Chr11g0516541">
    <property type="protein sequence ID" value="mRNA:HanXRQr2_Chr11g0516541"/>
    <property type="gene ID" value="HanXRQr2_Chr11g0516541"/>
</dbReference>
<keyword evidence="3" id="KW-0238">DNA-binding</keyword>
<proteinExistence type="predicted"/>
<keyword evidence="8" id="KW-1185">Reference proteome</keyword>
<gene>
    <name evidence="7" type="ORF">HanXRQr2_Chr11g0516541</name>
</gene>
<evidence type="ECO:0000313" key="7">
    <source>
        <dbReference type="EMBL" id="KAF5784180.1"/>
    </source>
</evidence>
<dbReference type="InterPro" id="IPR015300">
    <property type="entry name" value="DNA-bd_pseudobarrel_sf"/>
</dbReference>
<reference evidence="7" key="2">
    <citation type="submission" date="2020-06" db="EMBL/GenBank/DDBJ databases">
        <title>Helianthus annuus Genome sequencing and assembly Release 2.</title>
        <authorList>
            <person name="Gouzy J."/>
            <person name="Langlade N."/>
            <person name="Munos S."/>
        </authorList>
    </citation>
    <scope>NUCLEOTIDE SEQUENCE</scope>
    <source>
        <tissue evidence="7">Leaves</tissue>
    </source>
</reference>
<keyword evidence="2" id="KW-0805">Transcription regulation</keyword>
<dbReference type="EMBL" id="MNCJ02000326">
    <property type="protein sequence ID" value="KAF5784180.1"/>
    <property type="molecule type" value="Genomic_DNA"/>
</dbReference>